<accession>A0A848E9R1</accession>
<organism evidence="1 2">
    <name type="scientific">Neoroseomonas marina</name>
    <dbReference type="NCBI Taxonomy" id="1232220"/>
    <lineage>
        <taxon>Bacteria</taxon>
        <taxon>Pseudomonadati</taxon>
        <taxon>Pseudomonadota</taxon>
        <taxon>Alphaproteobacteria</taxon>
        <taxon>Acetobacterales</taxon>
        <taxon>Acetobacteraceae</taxon>
        <taxon>Neoroseomonas</taxon>
    </lineage>
</organism>
<dbReference type="Proteomes" id="UP000548582">
    <property type="component" value="Unassembled WGS sequence"/>
</dbReference>
<dbReference type="EMBL" id="JABBKX010000001">
    <property type="protein sequence ID" value="NMJ40289.1"/>
    <property type="molecule type" value="Genomic_DNA"/>
</dbReference>
<dbReference type="InterPro" id="IPR018684">
    <property type="entry name" value="DUF2171"/>
</dbReference>
<dbReference type="AlphaFoldDB" id="A0A848E9R1"/>
<evidence type="ECO:0000313" key="2">
    <source>
        <dbReference type="Proteomes" id="UP000548582"/>
    </source>
</evidence>
<comment type="caution">
    <text evidence="1">The sequence shown here is derived from an EMBL/GenBank/DDBJ whole genome shotgun (WGS) entry which is preliminary data.</text>
</comment>
<evidence type="ECO:0000313" key="1">
    <source>
        <dbReference type="EMBL" id="NMJ40289.1"/>
    </source>
</evidence>
<dbReference type="Pfam" id="PF09939">
    <property type="entry name" value="DUF2171"/>
    <property type="match status" value="1"/>
</dbReference>
<protein>
    <submittedName>
        <fullName evidence="1">DUF2171 domain-containing protein</fullName>
    </submittedName>
</protein>
<name>A0A848E9R1_9PROT</name>
<reference evidence="1 2" key="1">
    <citation type="submission" date="2020-03" db="EMBL/GenBank/DDBJ databases">
        <authorList>
            <person name="Sun Q."/>
        </authorList>
    </citation>
    <scope>NUCLEOTIDE SEQUENCE [LARGE SCALE GENOMIC DNA]</scope>
    <source>
        <strain evidence="1 2">JC162</strain>
    </source>
</reference>
<proteinExistence type="predicted"/>
<gene>
    <name evidence="1" type="ORF">GWK16_03495</name>
</gene>
<keyword evidence="2" id="KW-1185">Reference proteome</keyword>
<sequence>MEAPVSSSLSKITEHMAVVGSDGQHVGTVDKVEGNRIKLTKSDDPDGTGQHHHFLSAEMVSQIEGGAVRLNVPANEAKKAAMGSGAA</sequence>